<accession>A0A556N2C6</accession>
<dbReference type="PROSITE" id="PS51257">
    <property type="entry name" value="PROKAR_LIPOPROTEIN"/>
    <property type="match status" value="1"/>
</dbReference>
<organism evidence="1 2">
    <name type="scientific">Fluviicola chungangensis</name>
    <dbReference type="NCBI Taxonomy" id="2597671"/>
    <lineage>
        <taxon>Bacteria</taxon>
        <taxon>Pseudomonadati</taxon>
        <taxon>Bacteroidota</taxon>
        <taxon>Flavobacteriia</taxon>
        <taxon>Flavobacteriales</taxon>
        <taxon>Crocinitomicaceae</taxon>
        <taxon>Fluviicola</taxon>
    </lineage>
</organism>
<protein>
    <recommendedName>
        <fullName evidence="3">Lipocalin family protein</fullName>
    </recommendedName>
</protein>
<sequence length="132" mass="15125">MKFGFLALLVLITCSCKTKESTPYSSLQNTTWSWVSTTQDSTFYEDTASSSNSQVLTFIDYKNLEWKRNDSVFYTGLFVYHSKVSVLTGTHELIMDLTGIPDGYIIDRLVDTLWLREDIASGSKTYRYLKTN</sequence>
<evidence type="ECO:0000313" key="2">
    <source>
        <dbReference type="Proteomes" id="UP000316008"/>
    </source>
</evidence>
<dbReference type="EMBL" id="VLPL01000002">
    <property type="protein sequence ID" value="TSJ46340.1"/>
    <property type="molecule type" value="Genomic_DNA"/>
</dbReference>
<evidence type="ECO:0000313" key="1">
    <source>
        <dbReference type="EMBL" id="TSJ46340.1"/>
    </source>
</evidence>
<comment type="caution">
    <text evidence="1">The sequence shown here is derived from an EMBL/GenBank/DDBJ whole genome shotgun (WGS) entry which is preliminary data.</text>
</comment>
<keyword evidence="2" id="KW-1185">Reference proteome</keyword>
<evidence type="ECO:0008006" key="3">
    <source>
        <dbReference type="Google" id="ProtNLM"/>
    </source>
</evidence>
<dbReference type="RefSeq" id="WP_144331877.1">
    <property type="nucleotide sequence ID" value="NZ_VLPL01000002.1"/>
</dbReference>
<gene>
    <name evidence="1" type="ORF">FO442_04060</name>
</gene>
<reference evidence="1 2" key="1">
    <citation type="submission" date="2019-07" db="EMBL/GenBank/DDBJ databases">
        <authorList>
            <person name="Huq M.A."/>
        </authorList>
    </citation>
    <scope>NUCLEOTIDE SEQUENCE [LARGE SCALE GENOMIC DNA]</scope>
    <source>
        <strain evidence="1 2">MAH-3</strain>
    </source>
</reference>
<proteinExistence type="predicted"/>
<name>A0A556N2C6_9FLAO</name>
<dbReference type="Proteomes" id="UP000316008">
    <property type="component" value="Unassembled WGS sequence"/>
</dbReference>
<dbReference type="AlphaFoldDB" id="A0A556N2C6"/>